<comment type="similarity">
    <text evidence="1">Belongs to the ATPase alpha/beta chains family.</text>
</comment>
<keyword evidence="4" id="KW-0547">Nucleotide-binding</keyword>
<reference evidence="10" key="1">
    <citation type="submission" date="2020-11" db="EMBL/GenBank/DDBJ databases">
        <authorList>
            <person name="Tran Van P."/>
        </authorList>
    </citation>
    <scope>NUCLEOTIDE SEQUENCE</scope>
</reference>
<dbReference type="GO" id="GO:0046961">
    <property type="term" value="F:proton-transporting ATPase activity, rotational mechanism"/>
    <property type="evidence" value="ECO:0007669"/>
    <property type="project" value="InterPro"/>
</dbReference>
<dbReference type="GO" id="GO:0005524">
    <property type="term" value="F:ATP binding"/>
    <property type="evidence" value="ECO:0007669"/>
    <property type="project" value="UniProtKB-KW"/>
</dbReference>
<dbReference type="GO" id="GO:0046034">
    <property type="term" value="P:ATP metabolic process"/>
    <property type="evidence" value="ECO:0007669"/>
    <property type="project" value="InterPro"/>
</dbReference>
<evidence type="ECO:0000259" key="9">
    <source>
        <dbReference type="Pfam" id="PF16886"/>
    </source>
</evidence>
<feature type="domain" description="ATPsynthase alpha/beta subunit barrel-sandwich" evidence="9">
    <location>
        <begin position="3"/>
        <end position="41"/>
    </location>
</feature>
<dbReference type="Gene3D" id="2.40.50.100">
    <property type="match status" value="1"/>
</dbReference>
<evidence type="ECO:0000313" key="10">
    <source>
        <dbReference type="EMBL" id="CAD7237022.1"/>
    </source>
</evidence>
<evidence type="ECO:0000256" key="4">
    <source>
        <dbReference type="ARBA" id="ARBA00022741"/>
    </source>
</evidence>
<keyword evidence="6" id="KW-1278">Translocase</keyword>
<dbReference type="Pfam" id="PF00006">
    <property type="entry name" value="ATP-synt_ab"/>
    <property type="match status" value="1"/>
</dbReference>
<accession>A0A7R8WY04</accession>
<dbReference type="EC" id="7.1.2.2" evidence="2"/>
<evidence type="ECO:0000256" key="5">
    <source>
        <dbReference type="ARBA" id="ARBA00022840"/>
    </source>
</evidence>
<dbReference type="InterPro" id="IPR022878">
    <property type="entry name" value="V-ATPase_asu"/>
</dbReference>
<feature type="domain" description="ATPase F1/V1/A1 complex alpha/beta subunit nucleotide-binding" evidence="8">
    <location>
        <begin position="59"/>
        <end position="133"/>
    </location>
</feature>
<keyword evidence="7" id="KW-0406">Ion transport</keyword>
<sequence length="137" mass="15016">EYRIAWIAEAGEYTIADDIAIVKDANGQEYPLQMAFTWPVKKPMPFYQRSVPDTTIPTGIRILDALFPIAYGGTACNPGPFGAGKTVLQHSLAKFSEADVVIVAACGERAGEAVEVFKDFPKLEDPRTGKSLMDRTY</sequence>
<feature type="non-terminal residue" evidence="10">
    <location>
        <position position="137"/>
    </location>
</feature>
<dbReference type="EMBL" id="OB684048">
    <property type="protein sequence ID" value="CAD7237022.1"/>
    <property type="molecule type" value="Genomic_DNA"/>
</dbReference>
<dbReference type="AlphaFoldDB" id="A0A7R8WY04"/>
<gene>
    <name evidence="10" type="ORF">CTOB1V02_LOCUS14837</name>
</gene>
<dbReference type="InterPro" id="IPR000194">
    <property type="entry name" value="ATPase_F1/V1/A1_a/bsu_nucl-bd"/>
</dbReference>
<evidence type="ECO:0000256" key="1">
    <source>
        <dbReference type="ARBA" id="ARBA00008936"/>
    </source>
</evidence>
<evidence type="ECO:0000256" key="2">
    <source>
        <dbReference type="ARBA" id="ARBA00012473"/>
    </source>
</evidence>
<dbReference type="Pfam" id="PF16886">
    <property type="entry name" value="ATP-synt_ab_Xtn"/>
    <property type="match status" value="1"/>
</dbReference>
<keyword evidence="5" id="KW-0067">ATP-binding</keyword>
<proteinExistence type="inferred from homology"/>
<feature type="non-terminal residue" evidence="10">
    <location>
        <position position="1"/>
    </location>
</feature>
<evidence type="ECO:0000256" key="7">
    <source>
        <dbReference type="ARBA" id="ARBA00023065"/>
    </source>
</evidence>
<evidence type="ECO:0000256" key="3">
    <source>
        <dbReference type="ARBA" id="ARBA00022448"/>
    </source>
</evidence>
<dbReference type="SUPFAM" id="SSF52540">
    <property type="entry name" value="P-loop containing nucleoside triphosphate hydrolases"/>
    <property type="match status" value="1"/>
</dbReference>
<dbReference type="InterPro" id="IPR027417">
    <property type="entry name" value="P-loop_NTPase"/>
</dbReference>
<keyword evidence="3" id="KW-0813">Transport</keyword>
<evidence type="ECO:0000256" key="6">
    <source>
        <dbReference type="ARBA" id="ARBA00022967"/>
    </source>
</evidence>
<dbReference type="Gene3D" id="3.40.50.300">
    <property type="entry name" value="P-loop containing nucleotide triphosphate hydrolases"/>
    <property type="match status" value="1"/>
</dbReference>
<dbReference type="PANTHER" id="PTHR43607:SF1">
    <property type="entry name" value="H(+)-TRANSPORTING TWO-SECTOR ATPASE"/>
    <property type="match status" value="1"/>
</dbReference>
<evidence type="ECO:0000259" key="8">
    <source>
        <dbReference type="Pfam" id="PF00006"/>
    </source>
</evidence>
<name>A0A7R8WY04_9CRUS</name>
<organism evidence="10">
    <name type="scientific">Cyprideis torosa</name>
    <dbReference type="NCBI Taxonomy" id="163714"/>
    <lineage>
        <taxon>Eukaryota</taxon>
        <taxon>Metazoa</taxon>
        <taxon>Ecdysozoa</taxon>
        <taxon>Arthropoda</taxon>
        <taxon>Crustacea</taxon>
        <taxon>Oligostraca</taxon>
        <taxon>Ostracoda</taxon>
        <taxon>Podocopa</taxon>
        <taxon>Podocopida</taxon>
        <taxon>Cytherocopina</taxon>
        <taxon>Cytheroidea</taxon>
        <taxon>Cytherideidae</taxon>
        <taxon>Cyprideis</taxon>
    </lineage>
</organism>
<protein>
    <recommendedName>
        <fullName evidence="2">H(+)-transporting two-sector ATPase</fullName>
        <ecNumber evidence="2">7.1.2.2</ecNumber>
    </recommendedName>
</protein>
<dbReference type="PANTHER" id="PTHR43607">
    <property type="entry name" value="V-TYPE PROTON ATPASE CATALYTIC SUBUNIT A"/>
    <property type="match status" value="1"/>
</dbReference>
<dbReference type="InterPro" id="IPR031686">
    <property type="entry name" value="ATP-synth_a_Xtn"/>
</dbReference>